<sequence>MEISSLYSCGDMMPISVDPNYPVLANVQKFCPMDWLDHPITENSSSGVKIMRSLPVDLRVSIAEATGWNASTFISKIDHSLSRLASSNGIRGCDEVLSKLATLNRLERRPQCHS</sequence>
<gene>
    <name evidence="1" type="ORF">XA68_16866</name>
</gene>
<proteinExistence type="predicted"/>
<keyword evidence="2" id="KW-1185">Reference proteome</keyword>
<reference evidence="1 2" key="2">
    <citation type="journal article" date="2017" name="Sci. Rep.">
        <title>Ant-infecting Ophiocordyceps genomes reveal a high diversity of potential behavioral manipulation genes and a possible major role for enterotoxins.</title>
        <authorList>
            <person name="de Bekker C."/>
            <person name="Ohm R.A."/>
            <person name="Evans H.C."/>
            <person name="Brachmann A."/>
            <person name="Hughes D.P."/>
        </authorList>
    </citation>
    <scope>NUCLEOTIDE SEQUENCE [LARGE SCALE GENOMIC DNA]</scope>
    <source>
        <strain evidence="1 2">SC16a</strain>
    </source>
</reference>
<dbReference type="Proteomes" id="UP000037136">
    <property type="component" value="Unassembled WGS sequence"/>
</dbReference>
<dbReference type="OrthoDB" id="4904438at2759"/>
<name>A0A2A9PJD7_OPHUN</name>
<dbReference type="AlphaFoldDB" id="A0A2A9PJD7"/>
<evidence type="ECO:0000313" key="2">
    <source>
        <dbReference type="Proteomes" id="UP000037136"/>
    </source>
</evidence>
<dbReference type="EMBL" id="LAZP02000063">
    <property type="protein sequence ID" value="PFH61605.1"/>
    <property type="molecule type" value="Genomic_DNA"/>
</dbReference>
<dbReference type="STRING" id="268505.A0A2A9PJD7"/>
<accession>A0A2A9PJD7</accession>
<evidence type="ECO:0000313" key="1">
    <source>
        <dbReference type="EMBL" id="PFH61605.1"/>
    </source>
</evidence>
<reference evidence="1 2" key="1">
    <citation type="journal article" date="2015" name="BMC Genomics">
        <title>Gene expression during zombie ant biting behavior reflects the complexity underlying fungal parasitic behavioral manipulation.</title>
        <authorList>
            <person name="de Bekker C."/>
            <person name="Ohm R.A."/>
            <person name="Loreto R.G."/>
            <person name="Sebastian A."/>
            <person name="Albert I."/>
            <person name="Merrow M."/>
            <person name="Brachmann A."/>
            <person name="Hughes D.P."/>
        </authorList>
    </citation>
    <scope>NUCLEOTIDE SEQUENCE [LARGE SCALE GENOMIC DNA]</scope>
    <source>
        <strain evidence="1 2">SC16a</strain>
    </source>
</reference>
<organism evidence="1 2">
    <name type="scientific">Ophiocordyceps unilateralis</name>
    <name type="common">Zombie-ant fungus</name>
    <name type="synonym">Torrubia unilateralis</name>
    <dbReference type="NCBI Taxonomy" id="268505"/>
    <lineage>
        <taxon>Eukaryota</taxon>
        <taxon>Fungi</taxon>
        <taxon>Dikarya</taxon>
        <taxon>Ascomycota</taxon>
        <taxon>Pezizomycotina</taxon>
        <taxon>Sordariomycetes</taxon>
        <taxon>Hypocreomycetidae</taxon>
        <taxon>Hypocreales</taxon>
        <taxon>Ophiocordycipitaceae</taxon>
        <taxon>Ophiocordyceps</taxon>
    </lineage>
</organism>
<comment type="caution">
    <text evidence="1">The sequence shown here is derived from an EMBL/GenBank/DDBJ whole genome shotgun (WGS) entry which is preliminary data.</text>
</comment>
<protein>
    <submittedName>
        <fullName evidence="1">Uncharacterized protein</fullName>
    </submittedName>
</protein>